<evidence type="ECO:0000313" key="1">
    <source>
        <dbReference type="EMBL" id="ORZ20174.1"/>
    </source>
</evidence>
<dbReference type="Proteomes" id="UP000193648">
    <property type="component" value="Unassembled WGS sequence"/>
</dbReference>
<proteinExistence type="predicted"/>
<gene>
    <name evidence="1" type="ORF">BCR41DRAFT_351395</name>
</gene>
<accession>A0A1Y2GRL8</accession>
<dbReference type="GeneID" id="33565640"/>
<protein>
    <submittedName>
        <fullName evidence="1">Uncharacterized protein</fullName>
    </submittedName>
</protein>
<dbReference type="RefSeq" id="XP_021882714.1">
    <property type="nucleotide sequence ID" value="XM_022023796.1"/>
</dbReference>
<dbReference type="AlphaFoldDB" id="A0A1Y2GRL8"/>
<keyword evidence="2" id="KW-1185">Reference proteome</keyword>
<sequence>MNTAIAAVIENTRDSARIRLMIVPVRRGRESEAGVADFRHGDLAPAEWGVGAKVVVIGTNFIFVMDSV</sequence>
<name>A0A1Y2GRL8_9FUNG</name>
<dbReference type="EMBL" id="MCFF01000013">
    <property type="protein sequence ID" value="ORZ20174.1"/>
    <property type="molecule type" value="Genomic_DNA"/>
</dbReference>
<evidence type="ECO:0000313" key="2">
    <source>
        <dbReference type="Proteomes" id="UP000193648"/>
    </source>
</evidence>
<reference evidence="1 2" key="1">
    <citation type="submission" date="2016-07" db="EMBL/GenBank/DDBJ databases">
        <title>Pervasive Adenine N6-methylation of Active Genes in Fungi.</title>
        <authorList>
            <consortium name="DOE Joint Genome Institute"/>
            <person name="Mondo S.J."/>
            <person name="Dannebaum R.O."/>
            <person name="Kuo R.C."/>
            <person name="Labutti K."/>
            <person name="Haridas S."/>
            <person name="Kuo A."/>
            <person name="Salamov A."/>
            <person name="Ahrendt S.R."/>
            <person name="Lipzen A."/>
            <person name="Sullivan W."/>
            <person name="Andreopoulos W.B."/>
            <person name="Clum A."/>
            <person name="Lindquist E."/>
            <person name="Daum C."/>
            <person name="Ramamoorthy G.K."/>
            <person name="Gryganskyi A."/>
            <person name="Culley D."/>
            <person name="Magnuson J.K."/>
            <person name="James T.Y."/>
            <person name="O'Malley M.A."/>
            <person name="Stajich J.E."/>
            <person name="Spatafora J.W."/>
            <person name="Visel A."/>
            <person name="Grigoriev I.V."/>
        </authorList>
    </citation>
    <scope>NUCLEOTIDE SEQUENCE [LARGE SCALE GENOMIC DNA]</scope>
    <source>
        <strain evidence="1 2">NRRL 3116</strain>
    </source>
</reference>
<organism evidence="1 2">
    <name type="scientific">Lobosporangium transversale</name>
    <dbReference type="NCBI Taxonomy" id="64571"/>
    <lineage>
        <taxon>Eukaryota</taxon>
        <taxon>Fungi</taxon>
        <taxon>Fungi incertae sedis</taxon>
        <taxon>Mucoromycota</taxon>
        <taxon>Mortierellomycotina</taxon>
        <taxon>Mortierellomycetes</taxon>
        <taxon>Mortierellales</taxon>
        <taxon>Mortierellaceae</taxon>
        <taxon>Lobosporangium</taxon>
    </lineage>
</organism>
<dbReference type="InParanoid" id="A0A1Y2GRL8"/>
<comment type="caution">
    <text evidence="1">The sequence shown here is derived from an EMBL/GenBank/DDBJ whole genome shotgun (WGS) entry which is preliminary data.</text>
</comment>